<dbReference type="Proteomes" id="UP001198893">
    <property type="component" value="Unassembled WGS sequence"/>
</dbReference>
<feature type="domain" description="DNA/pantothenate metabolism flavoprotein C-terminal" evidence="6">
    <location>
        <begin position="185"/>
        <end position="393"/>
    </location>
</feature>
<dbReference type="GO" id="GO:0015941">
    <property type="term" value="P:pantothenate catabolic process"/>
    <property type="evidence" value="ECO:0007669"/>
    <property type="project" value="InterPro"/>
</dbReference>
<evidence type="ECO:0000313" key="7">
    <source>
        <dbReference type="EMBL" id="MCC2240892.1"/>
    </source>
</evidence>
<feature type="binding site" evidence="3">
    <location>
        <position position="340"/>
    </location>
    <ligand>
        <name>CTP</name>
        <dbReference type="ChEBI" id="CHEBI:37563"/>
    </ligand>
</feature>
<feature type="binding site" evidence="3">
    <location>
        <position position="336"/>
    </location>
    <ligand>
        <name>CTP</name>
        <dbReference type="ChEBI" id="CHEBI:37563"/>
    </ligand>
</feature>
<gene>
    <name evidence="3 7" type="primary">coaBC</name>
    <name evidence="7" type="ORF">LKD47_01070</name>
</gene>
<keyword evidence="3 4" id="KW-0436">Ligase</keyword>
<evidence type="ECO:0000259" key="6">
    <source>
        <dbReference type="Pfam" id="PF04127"/>
    </source>
</evidence>
<dbReference type="EC" id="6.3.2.5" evidence="3"/>
<feature type="binding site" evidence="3">
    <location>
        <position position="288"/>
    </location>
    <ligand>
        <name>CTP</name>
        <dbReference type="ChEBI" id="CHEBI:37563"/>
    </ligand>
</feature>
<keyword evidence="3 4" id="KW-0285">Flavoprotein</keyword>
<sequence>MLKGRNILLAVTGSIAAYKAASLASMLVKQHADVHVIMTKNAEQFISPVTFETLTGNKVIDDTFDRNSGYHVAHIAMAQEADVVMIAPASANVIAKLAHGIADDMLTSTMLACEAPIYLAPAMNTHMFDNPVTQDNLKKLREYGYHIIEPSSGYLACGDTGRGKLPEPEELLEYILQEAACEKDLTGKKVLITAGATQEAIDPVRYVTNHSTGKMGYALAKNAARRGAEVTLVTGPTSLEKPFFVNTIPVVTAEEMYQAVTDAFAEQDIVVMAAAVADYRPKTVADEKIKKADGGLALEMERTKDILGTISARKEKQFLCGFSMETQHLKENSKAKLEKKKLDMIVANNLKTAGAGFGTDTNVVTLITESEEKELPIMSKDEVASAIFDEILSKMQA</sequence>
<evidence type="ECO:0000256" key="3">
    <source>
        <dbReference type="HAMAP-Rule" id="MF_02225"/>
    </source>
</evidence>
<feature type="active site" description="Proton donor" evidence="3">
    <location>
        <position position="157"/>
    </location>
</feature>
<dbReference type="GO" id="GO:0015937">
    <property type="term" value="P:coenzyme A biosynthetic process"/>
    <property type="evidence" value="ECO:0007669"/>
    <property type="project" value="UniProtKB-UniRule"/>
</dbReference>
<feature type="binding site" evidence="3">
    <location>
        <position position="278"/>
    </location>
    <ligand>
        <name>CTP</name>
        <dbReference type="ChEBI" id="CHEBI:37563"/>
    </ligand>
</feature>
<evidence type="ECO:0000259" key="5">
    <source>
        <dbReference type="Pfam" id="PF02441"/>
    </source>
</evidence>
<dbReference type="NCBIfam" id="TIGR00521">
    <property type="entry name" value="coaBC_dfp"/>
    <property type="match status" value="1"/>
</dbReference>
<comment type="similarity">
    <text evidence="3 4">In the C-terminal section; belongs to the PPC synthetase family.</text>
</comment>
<dbReference type="GO" id="GO:0010181">
    <property type="term" value="F:FMN binding"/>
    <property type="evidence" value="ECO:0007669"/>
    <property type="project" value="UniProtKB-UniRule"/>
</dbReference>
<reference evidence="7" key="1">
    <citation type="submission" date="2021-10" db="EMBL/GenBank/DDBJ databases">
        <title>Anaerobic single-cell dispensing facilitates the cultivation of human gut bacteria.</title>
        <authorList>
            <person name="Afrizal A."/>
        </authorList>
    </citation>
    <scope>NUCLEOTIDE SEQUENCE</scope>
    <source>
        <strain evidence="7">CLA-AA-H204</strain>
    </source>
</reference>
<keyword evidence="3 4" id="KW-0288">FMN</keyword>
<evidence type="ECO:0000256" key="1">
    <source>
        <dbReference type="ARBA" id="ARBA00022793"/>
    </source>
</evidence>
<keyword evidence="2 3" id="KW-0456">Lyase</keyword>
<evidence type="ECO:0000313" key="8">
    <source>
        <dbReference type="Proteomes" id="UP001198893"/>
    </source>
</evidence>
<organism evidence="7 8">
    <name type="scientific">Roseburia amylophila</name>
    <dbReference type="NCBI Taxonomy" id="2981794"/>
    <lineage>
        <taxon>Bacteria</taxon>
        <taxon>Bacillati</taxon>
        <taxon>Bacillota</taxon>
        <taxon>Clostridia</taxon>
        <taxon>Lachnospirales</taxon>
        <taxon>Lachnospiraceae</taxon>
        <taxon>Roseburia</taxon>
    </lineage>
</organism>
<dbReference type="GO" id="GO:0071513">
    <property type="term" value="C:phosphopantothenoylcysteine decarboxylase complex"/>
    <property type="evidence" value="ECO:0007669"/>
    <property type="project" value="TreeGrafter"/>
</dbReference>
<evidence type="ECO:0000256" key="4">
    <source>
        <dbReference type="RuleBase" id="RU364078"/>
    </source>
</evidence>
<comment type="caution">
    <text evidence="7">The sequence shown here is derived from an EMBL/GenBank/DDBJ whole genome shotgun (WGS) entry which is preliminary data.</text>
</comment>
<accession>A0AAW4WD79</accession>
<dbReference type="InterPro" id="IPR035929">
    <property type="entry name" value="CoaB-like_sf"/>
</dbReference>
<comment type="pathway">
    <text evidence="3 4">Cofactor biosynthesis; coenzyme A biosynthesis; CoA from (R)-pantothenate: step 2/5.</text>
</comment>
<dbReference type="Gene3D" id="3.40.50.1950">
    <property type="entry name" value="Flavin prenyltransferase-like"/>
    <property type="match status" value="1"/>
</dbReference>
<dbReference type="Pfam" id="PF02441">
    <property type="entry name" value="Flavoprotein"/>
    <property type="match status" value="1"/>
</dbReference>
<dbReference type="GO" id="GO:0004633">
    <property type="term" value="F:phosphopantothenoylcysteine decarboxylase activity"/>
    <property type="evidence" value="ECO:0007669"/>
    <property type="project" value="UniProtKB-UniRule"/>
</dbReference>
<comment type="function">
    <text evidence="3">Catalyzes two sequential steps in the biosynthesis of coenzyme A. In the first step cysteine is conjugated to 4'-phosphopantothenate to form 4-phosphopantothenoylcysteine. In the second step the latter compound is decarboxylated to form 4'-phosphopantotheine.</text>
</comment>
<comment type="similarity">
    <text evidence="3 4">In the N-terminal section; belongs to the HFCD (homo-oligomeric flavin containing Cys decarboxylase) superfamily.</text>
</comment>
<dbReference type="HAMAP" id="MF_02225">
    <property type="entry name" value="CoaBC"/>
    <property type="match status" value="1"/>
</dbReference>
<feature type="region of interest" description="Phosphopantothenate--cysteine ligase" evidence="3">
    <location>
        <begin position="190"/>
        <end position="397"/>
    </location>
</feature>
<comment type="cofactor">
    <cofactor evidence="3">
        <name>FMN</name>
        <dbReference type="ChEBI" id="CHEBI:58210"/>
    </cofactor>
    <text evidence="3">Binds 1 FMN per subunit.</text>
</comment>
<keyword evidence="3" id="KW-0460">Magnesium</keyword>
<feature type="domain" description="Flavoprotein" evidence="5">
    <location>
        <begin position="6"/>
        <end position="177"/>
    </location>
</feature>
<comment type="catalytic activity">
    <reaction evidence="3 4">
        <text>(R)-4'-phosphopantothenate + L-cysteine + CTP = N-[(R)-4-phosphopantothenoyl]-L-cysteine + CMP + diphosphate + H(+)</text>
        <dbReference type="Rhea" id="RHEA:19397"/>
        <dbReference type="ChEBI" id="CHEBI:10986"/>
        <dbReference type="ChEBI" id="CHEBI:15378"/>
        <dbReference type="ChEBI" id="CHEBI:33019"/>
        <dbReference type="ChEBI" id="CHEBI:35235"/>
        <dbReference type="ChEBI" id="CHEBI:37563"/>
        <dbReference type="ChEBI" id="CHEBI:59458"/>
        <dbReference type="ChEBI" id="CHEBI:60377"/>
        <dbReference type="EC" id="6.3.2.5"/>
    </reaction>
</comment>
<feature type="region of interest" description="Phosphopantothenoylcysteine decarboxylase" evidence="3">
    <location>
        <begin position="1"/>
        <end position="189"/>
    </location>
</feature>
<evidence type="ECO:0000256" key="2">
    <source>
        <dbReference type="ARBA" id="ARBA00023239"/>
    </source>
</evidence>
<dbReference type="Pfam" id="PF04127">
    <property type="entry name" value="DFP"/>
    <property type="match status" value="1"/>
</dbReference>
<dbReference type="InterPro" id="IPR036551">
    <property type="entry name" value="Flavin_trans-like"/>
</dbReference>
<dbReference type="GO" id="GO:0046872">
    <property type="term" value="F:metal ion binding"/>
    <property type="evidence" value="ECO:0007669"/>
    <property type="project" value="UniProtKB-KW"/>
</dbReference>
<name>A0AAW4WD79_9FIRM</name>
<feature type="binding site" evidence="3">
    <location>
        <position position="322"/>
    </location>
    <ligand>
        <name>CTP</name>
        <dbReference type="ChEBI" id="CHEBI:37563"/>
    </ligand>
</feature>
<comment type="cofactor">
    <cofactor evidence="3">
        <name>Mg(2+)</name>
        <dbReference type="ChEBI" id="CHEBI:18420"/>
    </cofactor>
</comment>
<dbReference type="Gene3D" id="3.40.50.10300">
    <property type="entry name" value="CoaB-like"/>
    <property type="match status" value="1"/>
</dbReference>
<dbReference type="EC" id="4.1.1.36" evidence="3"/>
<keyword evidence="3" id="KW-0479">Metal-binding</keyword>
<dbReference type="InterPro" id="IPR007085">
    <property type="entry name" value="DNA/pantothenate-metab_flavo_C"/>
</dbReference>
<dbReference type="EMBL" id="JAJEQW010000001">
    <property type="protein sequence ID" value="MCC2240892.1"/>
    <property type="molecule type" value="Genomic_DNA"/>
</dbReference>
<dbReference type="AlphaFoldDB" id="A0AAW4WD79"/>
<dbReference type="InterPro" id="IPR003382">
    <property type="entry name" value="Flavoprotein"/>
</dbReference>
<comment type="catalytic activity">
    <reaction evidence="3 4">
        <text>N-[(R)-4-phosphopantothenoyl]-L-cysteine + H(+) = (R)-4'-phosphopantetheine + CO2</text>
        <dbReference type="Rhea" id="RHEA:16793"/>
        <dbReference type="ChEBI" id="CHEBI:15378"/>
        <dbReference type="ChEBI" id="CHEBI:16526"/>
        <dbReference type="ChEBI" id="CHEBI:59458"/>
        <dbReference type="ChEBI" id="CHEBI:61723"/>
        <dbReference type="EC" id="4.1.1.36"/>
    </reaction>
</comment>
<dbReference type="PANTHER" id="PTHR14359:SF6">
    <property type="entry name" value="PHOSPHOPANTOTHENOYLCYSTEINE DECARBOXYLASE"/>
    <property type="match status" value="1"/>
</dbReference>
<keyword evidence="1 3" id="KW-0210">Decarboxylase</keyword>
<comment type="function">
    <text evidence="4">Catalyzes two steps in the biosynthesis of coenzyme A. In the first step cysteine is conjugated to 4'-phosphopantothenate to form 4-phosphopantothenoylcysteine, in the latter compound is decarboxylated to form 4'-phosphopantotheine.</text>
</comment>
<protein>
    <recommendedName>
        <fullName evidence="3">Coenzyme A biosynthesis bifunctional protein CoaBC</fullName>
    </recommendedName>
    <alternativeName>
        <fullName evidence="3">DNA/pantothenate metabolism flavoprotein</fullName>
    </alternativeName>
    <alternativeName>
        <fullName evidence="3">Phosphopantothenoylcysteine synthetase/decarboxylase</fullName>
        <shortName evidence="3">PPCS-PPCDC</shortName>
    </alternativeName>
    <domain>
        <recommendedName>
            <fullName evidence="3">Phosphopantothenoylcysteine decarboxylase</fullName>
            <shortName evidence="3">PPC decarboxylase</shortName>
            <shortName evidence="3">PPC-DC</shortName>
            <ecNumber evidence="3">4.1.1.36</ecNumber>
        </recommendedName>
        <alternativeName>
            <fullName evidence="3">CoaC</fullName>
        </alternativeName>
    </domain>
    <domain>
        <recommendedName>
            <fullName evidence="3">Phosphopantothenate--cysteine ligase</fullName>
            <ecNumber evidence="3">6.3.2.5</ecNumber>
        </recommendedName>
        <alternativeName>
            <fullName evidence="3">CoaB</fullName>
        </alternativeName>
        <alternativeName>
            <fullName evidence="3">Phosphopantothenoylcysteine synthetase</fullName>
            <shortName evidence="3">PPC synthetase</shortName>
            <shortName evidence="3">PPC-S</shortName>
        </alternativeName>
    </domain>
</protein>
<proteinExistence type="inferred from homology"/>
<dbReference type="GO" id="GO:0004632">
    <property type="term" value="F:phosphopantothenate--cysteine ligase activity"/>
    <property type="evidence" value="ECO:0007669"/>
    <property type="project" value="UniProtKB-UniRule"/>
</dbReference>
<dbReference type="SUPFAM" id="SSF102645">
    <property type="entry name" value="CoaB-like"/>
    <property type="match status" value="1"/>
</dbReference>
<dbReference type="PANTHER" id="PTHR14359">
    <property type="entry name" value="HOMO-OLIGOMERIC FLAVIN CONTAINING CYS DECARBOXYLASE FAMILY"/>
    <property type="match status" value="1"/>
</dbReference>
<keyword evidence="3" id="KW-0511">Multifunctional enzyme</keyword>
<comment type="pathway">
    <text evidence="3 4">Cofactor biosynthesis; coenzyme A biosynthesis; CoA from (R)-pantothenate: step 3/5.</text>
</comment>
<dbReference type="SUPFAM" id="SSF52507">
    <property type="entry name" value="Homo-oligomeric flavin-containing Cys decarboxylases, HFCD"/>
    <property type="match status" value="1"/>
</dbReference>
<dbReference type="RefSeq" id="WP_227700181.1">
    <property type="nucleotide sequence ID" value="NZ_JAJEQW010000001.1"/>
</dbReference>
<comment type="caution">
    <text evidence="3">Lacks conserved residue(s) required for the propagation of feature annotation.</text>
</comment>
<dbReference type="InterPro" id="IPR005252">
    <property type="entry name" value="CoaBC"/>
</dbReference>